<dbReference type="Gene3D" id="3.40.630.30">
    <property type="match status" value="1"/>
</dbReference>
<accession>A0ABW0A1C1</accession>
<keyword evidence="6" id="KW-1185">Reference proteome</keyword>
<dbReference type="GO" id="GO:0016746">
    <property type="term" value="F:acyltransferase activity"/>
    <property type="evidence" value="ECO:0007669"/>
    <property type="project" value="UniProtKB-KW"/>
</dbReference>
<dbReference type="InterPro" id="IPR051016">
    <property type="entry name" value="Diverse_Substrate_AcTransf"/>
</dbReference>
<evidence type="ECO:0000259" key="4">
    <source>
        <dbReference type="PROSITE" id="PS51186"/>
    </source>
</evidence>
<dbReference type="CDD" id="cd04301">
    <property type="entry name" value="NAT_SF"/>
    <property type="match status" value="1"/>
</dbReference>
<dbReference type="Pfam" id="PF00583">
    <property type="entry name" value="Acetyltransf_1"/>
    <property type="match status" value="1"/>
</dbReference>
<dbReference type="SUPFAM" id="SSF55729">
    <property type="entry name" value="Acyl-CoA N-acyltransferases (Nat)"/>
    <property type="match status" value="1"/>
</dbReference>
<keyword evidence="1 5" id="KW-0808">Transferase</keyword>
<sequence>MIRAATPADVPALHAMIRELAEYERSVEDARATEEQLHEAFFGEHPAAFALIAESDGSVGGDAHGAVEPVGFAIWFRNFSTWTGTHGVWLEDLYVRPEARGGGYGKALLATLARICADRGYQRFEWSVLDWNTPSIGFYKSLGAEPMDEWTTYRLSGEPLRTLAALAQSDENPN</sequence>
<evidence type="ECO:0000313" key="6">
    <source>
        <dbReference type="Proteomes" id="UP001596222"/>
    </source>
</evidence>
<dbReference type="PROSITE" id="PS51186">
    <property type="entry name" value="GNAT"/>
    <property type="match status" value="1"/>
</dbReference>
<dbReference type="EC" id="2.3.-.-" evidence="5"/>
<evidence type="ECO:0000256" key="3">
    <source>
        <dbReference type="SAM" id="Coils"/>
    </source>
</evidence>
<keyword evidence="2 5" id="KW-0012">Acyltransferase</keyword>
<feature type="domain" description="N-acetyltransferase" evidence="4">
    <location>
        <begin position="1"/>
        <end position="165"/>
    </location>
</feature>
<gene>
    <name evidence="5" type="ORF">ACFPP6_16855</name>
</gene>
<evidence type="ECO:0000313" key="5">
    <source>
        <dbReference type="EMBL" id="MFC5146338.1"/>
    </source>
</evidence>
<evidence type="ECO:0000256" key="2">
    <source>
        <dbReference type="ARBA" id="ARBA00023315"/>
    </source>
</evidence>
<keyword evidence="3" id="KW-0175">Coiled coil</keyword>
<dbReference type="InterPro" id="IPR000182">
    <property type="entry name" value="GNAT_dom"/>
</dbReference>
<organism evidence="5 6">
    <name type="scientific">Streptomyces aureoversilis</name>
    <dbReference type="NCBI Taxonomy" id="67277"/>
    <lineage>
        <taxon>Bacteria</taxon>
        <taxon>Bacillati</taxon>
        <taxon>Actinomycetota</taxon>
        <taxon>Actinomycetes</taxon>
        <taxon>Kitasatosporales</taxon>
        <taxon>Streptomycetaceae</taxon>
        <taxon>Streptomyces</taxon>
    </lineage>
</organism>
<feature type="coiled-coil region" evidence="3">
    <location>
        <begin position="13"/>
        <end position="40"/>
    </location>
</feature>
<dbReference type="PANTHER" id="PTHR10545:SF29">
    <property type="entry name" value="GH14572P-RELATED"/>
    <property type="match status" value="1"/>
</dbReference>
<dbReference type="Proteomes" id="UP001596222">
    <property type="component" value="Unassembled WGS sequence"/>
</dbReference>
<dbReference type="InterPro" id="IPR016181">
    <property type="entry name" value="Acyl_CoA_acyltransferase"/>
</dbReference>
<evidence type="ECO:0000256" key="1">
    <source>
        <dbReference type="ARBA" id="ARBA00022679"/>
    </source>
</evidence>
<proteinExistence type="predicted"/>
<dbReference type="PANTHER" id="PTHR10545">
    <property type="entry name" value="DIAMINE N-ACETYLTRANSFERASE"/>
    <property type="match status" value="1"/>
</dbReference>
<name>A0ABW0A1C1_9ACTN</name>
<dbReference type="EMBL" id="JBHSKJ010000008">
    <property type="protein sequence ID" value="MFC5146338.1"/>
    <property type="molecule type" value="Genomic_DNA"/>
</dbReference>
<dbReference type="RefSeq" id="WP_382042486.1">
    <property type="nucleotide sequence ID" value="NZ_JBHSKJ010000008.1"/>
</dbReference>
<comment type="caution">
    <text evidence="5">The sequence shown here is derived from an EMBL/GenBank/DDBJ whole genome shotgun (WGS) entry which is preliminary data.</text>
</comment>
<reference evidence="6" key="1">
    <citation type="journal article" date="2019" name="Int. J. Syst. Evol. Microbiol.">
        <title>The Global Catalogue of Microorganisms (GCM) 10K type strain sequencing project: providing services to taxonomists for standard genome sequencing and annotation.</title>
        <authorList>
            <consortium name="The Broad Institute Genomics Platform"/>
            <consortium name="The Broad Institute Genome Sequencing Center for Infectious Disease"/>
            <person name="Wu L."/>
            <person name="Ma J."/>
        </authorList>
    </citation>
    <scope>NUCLEOTIDE SEQUENCE [LARGE SCALE GENOMIC DNA]</scope>
    <source>
        <strain evidence="6">CGMCC 4.1641</strain>
    </source>
</reference>
<protein>
    <submittedName>
        <fullName evidence="5">GNAT family N-acetyltransferase</fullName>
        <ecNumber evidence="5">2.3.-.-</ecNumber>
    </submittedName>
</protein>